<evidence type="ECO:0000313" key="10">
    <source>
        <dbReference type="EMBL" id="CAE6469126.1"/>
    </source>
</evidence>
<dbReference type="Gene3D" id="2.70.220.10">
    <property type="entry name" value="Ganglioside GM2 activator"/>
    <property type="match status" value="1"/>
</dbReference>
<gene>
    <name evidence="10" type="ORF">RDB_LOCUS172261</name>
</gene>
<feature type="signal peptide" evidence="8">
    <location>
        <begin position="1"/>
        <end position="18"/>
    </location>
</feature>
<comment type="function">
    <text evidence="1">Catalyzes the intermembrane transfer of phosphatidylglycerol and phosphatidylinositol.</text>
</comment>
<dbReference type="InterPro" id="IPR003172">
    <property type="entry name" value="ML_dom"/>
</dbReference>
<keyword evidence="7" id="KW-0445">Lipid transport</keyword>
<dbReference type="InterPro" id="IPR014756">
    <property type="entry name" value="Ig_E-set"/>
</dbReference>
<evidence type="ECO:0000256" key="8">
    <source>
        <dbReference type="SAM" id="SignalP"/>
    </source>
</evidence>
<feature type="domain" description="MD-2-related lipid-recognition" evidence="9">
    <location>
        <begin position="45"/>
        <end position="172"/>
    </location>
</feature>
<dbReference type="EMBL" id="CAJMWW010000369">
    <property type="protein sequence ID" value="CAE6469126.1"/>
    <property type="molecule type" value="Genomic_DNA"/>
</dbReference>
<dbReference type="PANTHER" id="PTHR11306:SF0">
    <property type="entry name" value="PHOSPHATIDYLGLYCEROL_PHOSPHATIDYLINOSITOL TRANSFER PROTEIN"/>
    <property type="match status" value="1"/>
</dbReference>
<keyword evidence="6 8" id="KW-0732">Signal</keyword>
<dbReference type="GO" id="GO:0032366">
    <property type="term" value="P:intracellular sterol transport"/>
    <property type="evidence" value="ECO:0007669"/>
    <property type="project" value="InterPro"/>
</dbReference>
<comment type="subunit">
    <text evidence="3">Monomer.</text>
</comment>
<protein>
    <recommendedName>
        <fullName evidence="4">Phosphatidylglycerol/phosphatidylinositol transfer protein</fullName>
    </recommendedName>
</protein>
<dbReference type="PANTHER" id="PTHR11306">
    <property type="entry name" value="NIEMANN PICK TYPE C2 PROTEIN NPC2-RELATED"/>
    <property type="match status" value="1"/>
</dbReference>
<dbReference type="Pfam" id="PF02221">
    <property type="entry name" value="E1_DerP2_DerF2"/>
    <property type="match status" value="1"/>
</dbReference>
<organism evidence="10 11">
    <name type="scientific">Rhizoctonia solani</name>
    <dbReference type="NCBI Taxonomy" id="456999"/>
    <lineage>
        <taxon>Eukaryota</taxon>
        <taxon>Fungi</taxon>
        <taxon>Dikarya</taxon>
        <taxon>Basidiomycota</taxon>
        <taxon>Agaricomycotina</taxon>
        <taxon>Agaricomycetes</taxon>
        <taxon>Cantharellales</taxon>
        <taxon>Ceratobasidiaceae</taxon>
        <taxon>Rhizoctonia</taxon>
    </lineage>
</organism>
<evidence type="ECO:0000256" key="6">
    <source>
        <dbReference type="ARBA" id="ARBA00022729"/>
    </source>
</evidence>
<dbReference type="SUPFAM" id="SSF81296">
    <property type="entry name" value="E set domains"/>
    <property type="match status" value="1"/>
</dbReference>
<keyword evidence="5" id="KW-0813">Transport</keyword>
<reference evidence="10" key="1">
    <citation type="submission" date="2021-01" db="EMBL/GenBank/DDBJ databases">
        <authorList>
            <person name="Kaushik A."/>
        </authorList>
    </citation>
    <scope>NUCLEOTIDE SEQUENCE</scope>
    <source>
        <strain evidence="10">AG3-T5</strain>
    </source>
</reference>
<feature type="chain" id="PRO_5034609858" description="Phosphatidylglycerol/phosphatidylinositol transfer protein" evidence="8">
    <location>
        <begin position="19"/>
        <end position="182"/>
    </location>
</feature>
<sequence>MFLRLPVALLAAALTTQAALLPPIGGLLEQVRLGGEPHTTNSWSYTDCGLPTDAVQIKSIKLSPDPPQIGKDLTITARGVVTQRIEVTEGAYADVTVKLGLVKLLHKQFDICEEARNNNVTVQCPVKPGEYEIVQTVQLPRETPRAKFVVDVKGFTSEEALDTDLACLQLKVDFIGRPWVPL</sequence>
<evidence type="ECO:0000256" key="3">
    <source>
        <dbReference type="ARBA" id="ARBA00011245"/>
    </source>
</evidence>
<dbReference type="InterPro" id="IPR036846">
    <property type="entry name" value="GM2-AP_sf"/>
</dbReference>
<dbReference type="AlphaFoldDB" id="A0A8H3C0L3"/>
<comment type="caution">
    <text evidence="10">The sequence shown here is derived from an EMBL/GenBank/DDBJ whole genome shotgun (WGS) entry which is preliminary data.</text>
</comment>
<dbReference type="InterPro" id="IPR033917">
    <property type="entry name" value="ML_PG-PI_TP"/>
</dbReference>
<evidence type="ECO:0000256" key="4">
    <source>
        <dbReference type="ARBA" id="ARBA00016056"/>
    </source>
</evidence>
<evidence type="ECO:0000313" key="11">
    <source>
        <dbReference type="Proteomes" id="UP000663841"/>
    </source>
</evidence>
<dbReference type="SMART" id="SM00737">
    <property type="entry name" value="ML"/>
    <property type="match status" value="1"/>
</dbReference>
<accession>A0A8H3C0L3</accession>
<name>A0A8H3C0L3_9AGAM</name>
<evidence type="ECO:0000256" key="7">
    <source>
        <dbReference type="ARBA" id="ARBA00023055"/>
    </source>
</evidence>
<comment type="similarity">
    <text evidence="2">Belongs to the NPC2 family.</text>
</comment>
<dbReference type="InterPro" id="IPR039670">
    <property type="entry name" value="NPC2-like"/>
</dbReference>
<evidence type="ECO:0000256" key="5">
    <source>
        <dbReference type="ARBA" id="ARBA00022448"/>
    </source>
</evidence>
<evidence type="ECO:0000256" key="1">
    <source>
        <dbReference type="ARBA" id="ARBA00002053"/>
    </source>
</evidence>
<dbReference type="CDD" id="cd00917">
    <property type="entry name" value="PG-PI_TP"/>
    <property type="match status" value="1"/>
</dbReference>
<dbReference type="Proteomes" id="UP000663841">
    <property type="component" value="Unassembled WGS sequence"/>
</dbReference>
<evidence type="ECO:0000256" key="2">
    <source>
        <dbReference type="ARBA" id="ARBA00006370"/>
    </source>
</evidence>
<evidence type="ECO:0000259" key="9">
    <source>
        <dbReference type="SMART" id="SM00737"/>
    </source>
</evidence>
<proteinExistence type="inferred from homology"/>
<dbReference type="GO" id="GO:0032934">
    <property type="term" value="F:sterol binding"/>
    <property type="evidence" value="ECO:0007669"/>
    <property type="project" value="InterPro"/>
</dbReference>